<dbReference type="InterPro" id="IPR015590">
    <property type="entry name" value="Aldehyde_DH_dom"/>
</dbReference>
<name>A0A1L3MR36_9BACI</name>
<dbReference type="InterPro" id="IPR051020">
    <property type="entry name" value="ALDH-related_metabolic_enz"/>
</dbReference>
<comment type="similarity">
    <text evidence="1">Belongs to the aldehyde dehydrogenase family.</text>
</comment>
<dbReference type="STRING" id="1547283.A9C19_08105"/>
<dbReference type="FunFam" id="3.40.605.10:FF:000007">
    <property type="entry name" value="NAD/NADP-dependent betaine aldehyde dehydrogenase"/>
    <property type="match status" value="1"/>
</dbReference>
<dbReference type="KEGG" id="bwh:A9C19_08105"/>
<dbReference type="EMBL" id="CP016020">
    <property type="protein sequence ID" value="APH04714.1"/>
    <property type="molecule type" value="Genomic_DNA"/>
</dbReference>
<dbReference type="PANTHER" id="PTHR42991:SF1">
    <property type="entry name" value="ALDEHYDE DEHYDROGENASE"/>
    <property type="match status" value="1"/>
</dbReference>
<evidence type="ECO:0000313" key="4">
    <source>
        <dbReference type="EMBL" id="APH04714.1"/>
    </source>
</evidence>
<dbReference type="InterPro" id="IPR016163">
    <property type="entry name" value="Ald_DH_C"/>
</dbReference>
<gene>
    <name evidence="4" type="ORF">A9C19_08105</name>
</gene>
<dbReference type="PANTHER" id="PTHR42991">
    <property type="entry name" value="ALDEHYDE DEHYDROGENASE"/>
    <property type="match status" value="1"/>
</dbReference>
<proteinExistence type="inferred from homology"/>
<evidence type="ECO:0000256" key="1">
    <source>
        <dbReference type="ARBA" id="ARBA00009986"/>
    </source>
</evidence>
<dbReference type="RefSeq" id="WP_072579505.1">
    <property type="nucleotide sequence ID" value="NZ_CP016020.1"/>
</dbReference>
<dbReference type="SUPFAM" id="SSF53720">
    <property type="entry name" value="ALDH-like"/>
    <property type="match status" value="1"/>
</dbReference>
<dbReference type="Gene3D" id="3.40.309.10">
    <property type="entry name" value="Aldehyde Dehydrogenase, Chain A, domain 2"/>
    <property type="match status" value="1"/>
</dbReference>
<reference evidence="4 5" key="1">
    <citation type="journal article" date="2016" name="Sci. Rep.">
        <title>Complete genome sequence and transcriptomic analysis of a novel marine strain Bacillus weihaiensis reveals the mechanism of brown algae degradation.</title>
        <authorList>
            <person name="Zhu Y."/>
            <person name="Chen P."/>
            <person name="Bao Y."/>
            <person name="Men Y."/>
            <person name="Zeng Y."/>
            <person name="Yang J."/>
            <person name="Sun J."/>
            <person name="Sun Y."/>
        </authorList>
    </citation>
    <scope>NUCLEOTIDE SEQUENCE [LARGE SCALE GENOMIC DNA]</scope>
    <source>
        <strain evidence="4 5">Alg07</strain>
    </source>
</reference>
<feature type="domain" description="Aldehyde dehydrogenase" evidence="3">
    <location>
        <begin position="17"/>
        <end position="469"/>
    </location>
</feature>
<dbReference type="Proteomes" id="UP000181936">
    <property type="component" value="Chromosome"/>
</dbReference>
<protein>
    <submittedName>
        <fullName evidence="4">Aldehyde dehydrogenase</fullName>
    </submittedName>
</protein>
<evidence type="ECO:0000259" key="3">
    <source>
        <dbReference type="Pfam" id="PF00171"/>
    </source>
</evidence>
<sequence length="475" mass="52054">MKKHLWINGEHVEAKEYKSLITPYSKELLADVAVANEKEITKAIDAAENAFEKMRDMHAYDKADILNKVAYLLKEKKEFAAQLIAKEAGKPIKAATSEVDRTIMTYTFAAEEARRMTGETIMMDAAPGGENRTGYTVFEPLGIVGAITPFNFPMNLVAHKLGPALAAGNTVVLKPATQTPLSSYFIAELFDQAGLPKGALNVVTGSGKTIGDLFTTDNRIKALTFTGSPNVGKALKERAGMRKTLLELGSNSGVILDKHQDIVSSVKRCVQGAFSYSGQVCISVQRLYVHEEIYDDVISELIHQTKSLVTGDPLNEKTDVASLISEEDVERTLNWIEEALNDGAKLVHGGKSIGHQMVEPTVLTNVSDDCKLSREEAFAPIIIVNTFKELDEAISRLNNSKYGLQAGIFTDDIHKAFKAAKKIHAGGIMINDIPTFRVDHMPYGGVKDSGFGREGIKYAVKELSEMKFICINHIE</sequence>
<evidence type="ECO:0000313" key="5">
    <source>
        <dbReference type="Proteomes" id="UP000181936"/>
    </source>
</evidence>
<dbReference type="OrthoDB" id="9762913at2"/>
<dbReference type="InterPro" id="IPR016162">
    <property type="entry name" value="Ald_DH_N"/>
</dbReference>
<keyword evidence="5" id="KW-1185">Reference proteome</keyword>
<dbReference type="Gene3D" id="3.40.605.10">
    <property type="entry name" value="Aldehyde Dehydrogenase, Chain A, domain 1"/>
    <property type="match status" value="1"/>
</dbReference>
<dbReference type="InterPro" id="IPR016161">
    <property type="entry name" value="Ald_DH/histidinol_DH"/>
</dbReference>
<dbReference type="Pfam" id="PF00171">
    <property type="entry name" value="Aldedh"/>
    <property type="match status" value="1"/>
</dbReference>
<evidence type="ECO:0000256" key="2">
    <source>
        <dbReference type="ARBA" id="ARBA00023002"/>
    </source>
</evidence>
<dbReference type="CDD" id="cd07149">
    <property type="entry name" value="ALDH_y4uC"/>
    <property type="match status" value="1"/>
</dbReference>
<dbReference type="AlphaFoldDB" id="A0A1L3MR36"/>
<accession>A0A1L3MR36</accession>
<keyword evidence="2" id="KW-0560">Oxidoreductase</keyword>
<organism evidence="4 5">
    <name type="scientific">Bacillus weihaiensis</name>
    <dbReference type="NCBI Taxonomy" id="1547283"/>
    <lineage>
        <taxon>Bacteria</taxon>
        <taxon>Bacillati</taxon>
        <taxon>Bacillota</taxon>
        <taxon>Bacilli</taxon>
        <taxon>Bacillales</taxon>
        <taxon>Bacillaceae</taxon>
        <taxon>Bacillus</taxon>
    </lineage>
</organism>
<dbReference type="GO" id="GO:0008911">
    <property type="term" value="F:lactaldehyde dehydrogenase (NAD+) activity"/>
    <property type="evidence" value="ECO:0007669"/>
    <property type="project" value="TreeGrafter"/>
</dbReference>